<evidence type="ECO:0000256" key="1">
    <source>
        <dbReference type="ARBA" id="ARBA00006739"/>
    </source>
</evidence>
<dbReference type="GO" id="GO:0016757">
    <property type="term" value="F:glycosyltransferase activity"/>
    <property type="evidence" value="ECO:0007669"/>
    <property type="project" value="UniProtKB-KW"/>
</dbReference>
<dbReference type="OrthoDB" id="9785185at2"/>
<evidence type="ECO:0000256" key="2">
    <source>
        <dbReference type="ARBA" id="ARBA00022676"/>
    </source>
</evidence>
<keyword evidence="3 6" id="KW-0808">Transferase</keyword>
<comment type="similarity">
    <text evidence="1">Belongs to the glycosyltransferase 2 family.</text>
</comment>
<evidence type="ECO:0000259" key="5">
    <source>
        <dbReference type="Pfam" id="PF00535"/>
    </source>
</evidence>
<feature type="transmembrane region" description="Helical" evidence="4">
    <location>
        <begin position="266"/>
        <end position="287"/>
    </location>
</feature>
<keyword evidence="2" id="KW-0328">Glycosyltransferase</keyword>
<dbReference type="PANTHER" id="PTHR43630:SF1">
    <property type="entry name" value="POLY-BETA-1,6-N-ACETYL-D-GLUCOSAMINE SYNTHASE"/>
    <property type="match status" value="1"/>
</dbReference>
<evidence type="ECO:0000256" key="3">
    <source>
        <dbReference type="ARBA" id="ARBA00022679"/>
    </source>
</evidence>
<dbReference type="Gene3D" id="3.90.550.10">
    <property type="entry name" value="Spore Coat Polysaccharide Biosynthesis Protein SpsA, Chain A"/>
    <property type="match status" value="1"/>
</dbReference>
<dbReference type="PANTHER" id="PTHR43630">
    <property type="entry name" value="POLY-BETA-1,6-N-ACETYL-D-GLUCOSAMINE SYNTHASE"/>
    <property type="match status" value="1"/>
</dbReference>
<keyword evidence="4" id="KW-0812">Transmembrane</keyword>
<name>A0A1T4MQ07_9FUSO</name>
<dbReference type="Pfam" id="PF00535">
    <property type="entry name" value="Glycos_transf_2"/>
    <property type="match status" value="1"/>
</dbReference>
<dbReference type="AlphaFoldDB" id="A0A1T4MQ07"/>
<dbReference type="SUPFAM" id="SSF53448">
    <property type="entry name" value="Nucleotide-diphospho-sugar transferases"/>
    <property type="match status" value="1"/>
</dbReference>
<dbReference type="Proteomes" id="UP000191153">
    <property type="component" value="Unassembled WGS sequence"/>
</dbReference>
<dbReference type="InterPro" id="IPR029044">
    <property type="entry name" value="Nucleotide-diphossugar_trans"/>
</dbReference>
<dbReference type="RefSeq" id="WP_078693771.1">
    <property type="nucleotide sequence ID" value="NZ_FUWX01000009.1"/>
</dbReference>
<keyword evidence="7" id="KW-1185">Reference proteome</keyword>
<sequence length="290" mass="34153">MTSKIAIVLSTYNNEKIIEKTINSCLNQTYKNFFIVIADDGSTDKTPIIEKNFSKKYENVFFFKLAHGERGIARKTAIEKAKELGLDYLYIIDSDMVLKETLLEEVYLYFSKNPNVGALVIPEIPYSDFNNFFTKVKVFERKILNNAGENLGFHSIEGARFWQYKEYIKSGEINFNQISFEETQPTIRYLQKGGVIKRAIFTGVFHNEGYVTLKNILRKKAYYFSVMDKTLKSENNGFREALKRWYFFRPVLYRRDNIKEYIKHPILFLGMIYMYILLTFLGIFNILKKK</sequence>
<evidence type="ECO:0000256" key="4">
    <source>
        <dbReference type="SAM" id="Phobius"/>
    </source>
</evidence>
<evidence type="ECO:0000313" key="6">
    <source>
        <dbReference type="EMBL" id="SJZ69053.1"/>
    </source>
</evidence>
<evidence type="ECO:0000313" key="7">
    <source>
        <dbReference type="Proteomes" id="UP000191153"/>
    </source>
</evidence>
<keyword evidence="4" id="KW-1133">Transmembrane helix</keyword>
<keyword evidence="4" id="KW-0472">Membrane</keyword>
<dbReference type="InterPro" id="IPR001173">
    <property type="entry name" value="Glyco_trans_2-like"/>
</dbReference>
<dbReference type="CDD" id="cd00761">
    <property type="entry name" value="Glyco_tranf_GTA_type"/>
    <property type="match status" value="1"/>
</dbReference>
<proteinExistence type="inferred from homology"/>
<accession>A0A1T4MQ07</accession>
<reference evidence="6 7" key="1">
    <citation type="submission" date="2017-02" db="EMBL/GenBank/DDBJ databases">
        <authorList>
            <person name="Peterson S.W."/>
        </authorList>
    </citation>
    <scope>NUCLEOTIDE SEQUENCE [LARGE SCALE GENOMIC DNA]</scope>
    <source>
        <strain evidence="6 7">ATCC 700028</strain>
    </source>
</reference>
<organism evidence="6 7">
    <name type="scientific">Cetobacterium ceti</name>
    <dbReference type="NCBI Taxonomy" id="180163"/>
    <lineage>
        <taxon>Bacteria</taxon>
        <taxon>Fusobacteriati</taxon>
        <taxon>Fusobacteriota</taxon>
        <taxon>Fusobacteriia</taxon>
        <taxon>Fusobacteriales</taxon>
        <taxon>Fusobacteriaceae</taxon>
        <taxon>Cetobacterium</taxon>
    </lineage>
</organism>
<protein>
    <submittedName>
        <fullName evidence="6">Glycosyltransferase involved in cell wall bisynthesis</fullName>
    </submittedName>
</protein>
<dbReference type="STRING" id="180163.SAMN02745174_01273"/>
<dbReference type="EMBL" id="FUWX01000009">
    <property type="protein sequence ID" value="SJZ69053.1"/>
    <property type="molecule type" value="Genomic_DNA"/>
</dbReference>
<feature type="domain" description="Glycosyltransferase 2-like" evidence="5">
    <location>
        <begin position="7"/>
        <end position="136"/>
    </location>
</feature>
<gene>
    <name evidence="6" type="ORF">SAMN02745174_01273</name>
</gene>